<dbReference type="SUPFAM" id="SSF52058">
    <property type="entry name" value="L domain-like"/>
    <property type="match status" value="1"/>
</dbReference>
<dbReference type="GO" id="GO:0042742">
    <property type="term" value="P:defense response to bacterium"/>
    <property type="evidence" value="ECO:0007669"/>
    <property type="project" value="UniProtKB-ARBA"/>
</dbReference>
<dbReference type="GO" id="GO:0043531">
    <property type="term" value="F:ADP binding"/>
    <property type="evidence" value="ECO:0007669"/>
    <property type="project" value="InterPro"/>
</dbReference>
<evidence type="ECO:0000256" key="7">
    <source>
        <dbReference type="SAM" id="SignalP"/>
    </source>
</evidence>
<feature type="domain" description="Disease resistance protein winged helix" evidence="10">
    <location>
        <begin position="401"/>
        <end position="471"/>
    </location>
</feature>
<dbReference type="Gene3D" id="3.80.10.10">
    <property type="entry name" value="Ribonuclease Inhibitor"/>
    <property type="match status" value="1"/>
</dbReference>
<evidence type="ECO:0000313" key="13">
    <source>
        <dbReference type="Proteomes" id="UP001341281"/>
    </source>
</evidence>
<dbReference type="Pfam" id="PF18052">
    <property type="entry name" value="Rx_N"/>
    <property type="match status" value="1"/>
</dbReference>
<dbReference type="InterPro" id="IPR055414">
    <property type="entry name" value="LRR_R13L4/SHOC2-like"/>
</dbReference>
<dbReference type="GO" id="GO:0002758">
    <property type="term" value="P:innate immune response-activating signaling pathway"/>
    <property type="evidence" value="ECO:0007669"/>
    <property type="project" value="UniProtKB-ARBA"/>
</dbReference>
<dbReference type="AlphaFoldDB" id="A0AAQ3UV09"/>
<keyword evidence="13" id="KW-1185">Reference proteome</keyword>
<evidence type="ECO:0000259" key="10">
    <source>
        <dbReference type="Pfam" id="PF23559"/>
    </source>
</evidence>
<dbReference type="Gene3D" id="1.20.5.4130">
    <property type="match status" value="1"/>
</dbReference>
<feature type="domain" description="NB-ARC" evidence="8">
    <location>
        <begin position="175"/>
        <end position="272"/>
    </location>
</feature>
<evidence type="ECO:0000313" key="12">
    <source>
        <dbReference type="EMBL" id="WVZ95949.1"/>
    </source>
</evidence>
<dbReference type="Gene3D" id="3.40.50.300">
    <property type="entry name" value="P-loop containing nucleotide triphosphate hydrolases"/>
    <property type="match status" value="1"/>
</dbReference>
<dbReference type="InterPro" id="IPR058922">
    <property type="entry name" value="WHD_DRP"/>
</dbReference>
<keyword evidence="6" id="KW-0175">Coiled coil</keyword>
<dbReference type="FunFam" id="1.10.10.10:FF:000322">
    <property type="entry name" value="Probable disease resistance protein At1g63360"/>
    <property type="match status" value="1"/>
</dbReference>
<dbReference type="InterPro" id="IPR032675">
    <property type="entry name" value="LRR_dom_sf"/>
</dbReference>
<name>A0AAQ3UV09_PASNO</name>
<evidence type="ECO:0000259" key="11">
    <source>
        <dbReference type="Pfam" id="PF23598"/>
    </source>
</evidence>
<feature type="domain" description="Disease resistance R13L4/SHOC-2-like LRR" evidence="11">
    <location>
        <begin position="519"/>
        <end position="883"/>
    </location>
</feature>
<feature type="chain" id="PRO_5042891568" evidence="7">
    <location>
        <begin position="19"/>
        <end position="903"/>
    </location>
</feature>
<dbReference type="Proteomes" id="UP001341281">
    <property type="component" value="Chromosome 10"/>
</dbReference>
<dbReference type="GO" id="GO:0009626">
    <property type="term" value="P:plant-type hypersensitive response"/>
    <property type="evidence" value="ECO:0007669"/>
    <property type="project" value="UniProtKB-ARBA"/>
</dbReference>
<dbReference type="Pfam" id="PF00931">
    <property type="entry name" value="NB-ARC"/>
    <property type="match status" value="1"/>
</dbReference>
<evidence type="ECO:0000259" key="9">
    <source>
        <dbReference type="Pfam" id="PF18052"/>
    </source>
</evidence>
<accession>A0AAQ3UV09</accession>
<dbReference type="CDD" id="cd14798">
    <property type="entry name" value="RX-CC_like"/>
    <property type="match status" value="1"/>
</dbReference>
<feature type="signal peptide" evidence="7">
    <location>
        <begin position="1"/>
        <end position="18"/>
    </location>
</feature>
<dbReference type="EMBL" id="CP144754">
    <property type="protein sequence ID" value="WVZ95949.1"/>
    <property type="molecule type" value="Genomic_DNA"/>
</dbReference>
<keyword evidence="3" id="KW-0677">Repeat</keyword>
<organism evidence="12 13">
    <name type="scientific">Paspalum notatum var. saurae</name>
    <dbReference type="NCBI Taxonomy" id="547442"/>
    <lineage>
        <taxon>Eukaryota</taxon>
        <taxon>Viridiplantae</taxon>
        <taxon>Streptophyta</taxon>
        <taxon>Embryophyta</taxon>
        <taxon>Tracheophyta</taxon>
        <taxon>Spermatophyta</taxon>
        <taxon>Magnoliopsida</taxon>
        <taxon>Liliopsida</taxon>
        <taxon>Poales</taxon>
        <taxon>Poaceae</taxon>
        <taxon>PACMAD clade</taxon>
        <taxon>Panicoideae</taxon>
        <taxon>Andropogonodae</taxon>
        <taxon>Paspaleae</taxon>
        <taxon>Paspalinae</taxon>
        <taxon>Paspalum</taxon>
    </lineage>
</organism>
<evidence type="ECO:0000256" key="2">
    <source>
        <dbReference type="ARBA" id="ARBA00022614"/>
    </source>
</evidence>
<dbReference type="Pfam" id="PF23598">
    <property type="entry name" value="LRR_14"/>
    <property type="match status" value="1"/>
</dbReference>
<protein>
    <submittedName>
        <fullName evidence="12">Uncharacterized protein</fullName>
    </submittedName>
</protein>
<evidence type="ECO:0000256" key="4">
    <source>
        <dbReference type="ARBA" id="ARBA00022741"/>
    </source>
</evidence>
<dbReference type="InterPro" id="IPR002182">
    <property type="entry name" value="NB-ARC"/>
</dbReference>
<feature type="domain" description="Disease resistance N-terminal" evidence="9">
    <location>
        <begin position="12"/>
        <end position="95"/>
    </location>
</feature>
<dbReference type="Gene3D" id="1.10.10.10">
    <property type="entry name" value="Winged helix-like DNA-binding domain superfamily/Winged helix DNA-binding domain"/>
    <property type="match status" value="1"/>
</dbReference>
<evidence type="ECO:0000256" key="3">
    <source>
        <dbReference type="ARBA" id="ARBA00022737"/>
    </source>
</evidence>
<dbReference type="InterPro" id="IPR042197">
    <property type="entry name" value="Apaf_helical"/>
</dbReference>
<dbReference type="PANTHER" id="PTHR23155">
    <property type="entry name" value="DISEASE RESISTANCE PROTEIN RP"/>
    <property type="match status" value="1"/>
</dbReference>
<keyword evidence="4" id="KW-0547">Nucleotide-binding</keyword>
<dbReference type="InterPro" id="IPR027417">
    <property type="entry name" value="P-loop_NTPase"/>
</dbReference>
<dbReference type="Pfam" id="PF23559">
    <property type="entry name" value="WHD_DRP"/>
    <property type="match status" value="1"/>
</dbReference>
<evidence type="ECO:0000256" key="6">
    <source>
        <dbReference type="ARBA" id="ARBA00023054"/>
    </source>
</evidence>
<dbReference type="PANTHER" id="PTHR23155:SF999">
    <property type="entry name" value="NB-ARC DOMAIN CONTAINING PROTEIN, EXPRESSED"/>
    <property type="match status" value="1"/>
</dbReference>
<keyword evidence="7" id="KW-0732">Signal</keyword>
<proteinExistence type="inferred from homology"/>
<keyword evidence="2" id="KW-0433">Leucine-rich repeat</keyword>
<dbReference type="InterPro" id="IPR044974">
    <property type="entry name" value="Disease_R_plants"/>
</dbReference>
<evidence type="ECO:0000259" key="8">
    <source>
        <dbReference type="Pfam" id="PF00931"/>
    </source>
</evidence>
<dbReference type="SUPFAM" id="SSF52540">
    <property type="entry name" value="P-loop containing nucleoside triphosphate hydrolases"/>
    <property type="match status" value="1"/>
</dbReference>
<dbReference type="InterPro" id="IPR041118">
    <property type="entry name" value="Rx_N"/>
</dbReference>
<sequence length="903" mass="103278">MASMAVSASTGVMSSLLSKLLVLLSDQYKQLKGVRRDIEFLSRDLTDMNAALEDLADMEKLDAQTKAWRDKVREMAYDIEDVIDVFMHHHAQQGRDDKGGFLNKAARKIRKLRVRYQLAGKIEDIKARVEEQSQSKDRYKIDKSTSKPTVVEVDPRLPAMFEDARRLVGIDGPREEITKLLMEDGATNSGQLLKAVSLVGFGGLGKTTLANQVYNKIKSEFECTTFLSVSRTPHMPKIFKDILSGVGYRGTDMEDDVQKLIDILRAHLMNKRCHADGTDLEVSYFPGQGHVYHMQPLDENHSRRLFFKRLFDTEDGCLEQFRDISNDMLRKCKGVPLAITSITSLLANRNKNVETWEKIRNSLGYELDSNPTLEWMSHVLSLSYNDLSQELKTCLLYLGNYPEDYAIDKVDLMRKWIAEGFVREKHGLDLEEAAENCLNELINRSMVTPVFTTYSSEMWGCRVHDIMLDLIISKCKDENFITLIDREFIMNRASQVRRISHQFSNIDMALAAERMNPSHVRSYTSLHAANSVPLLTKFELLRVLDMDQGPIVGSQSKCLDLSAINHLCLLRYLKVWGFCLELPKKFGKLEHLITLDMSRTWLYSRNQSSDFTSLSSLRHLQFPEHKGTTITMTNGLSKQCNLRTLFHFQARSNSMECIRDLGELTNLRELSLTYSRPGGAEDNTDTILAASLDKLGNSNLRSLNLIYRGPASAKFWRNCLTRPRHLQQLTLYGLIPKVPTWMGHAHRLSYLNYLELQELQSDDFRVLAQLPCLILLRLKAQTILEKNIIIYQNTFPSLKYFEFYCELSCLTFEPAAMPRLQKLEIGFDGCGQGEMQLQEGSLVGGIERLSCLEEVYIDIEAKCGHGSRIESAWRDAINRHPKSQALRIRVHCTEYDENGNMVY</sequence>
<dbReference type="PRINTS" id="PR00364">
    <property type="entry name" value="DISEASERSIST"/>
</dbReference>
<evidence type="ECO:0000256" key="1">
    <source>
        <dbReference type="ARBA" id="ARBA00008894"/>
    </source>
</evidence>
<evidence type="ECO:0000256" key="5">
    <source>
        <dbReference type="ARBA" id="ARBA00022821"/>
    </source>
</evidence>
<dbReference type="InterPro" id="IPR038005">
    <property type="entry name" value="RX-like_CC"/>
</dbReference>
<comment type="similarity">
    <text evidence="1">Belongs to the disease resistance NB-LRR family.</text>
</comment>
<reference evidence="12 13" key="1">
    <citation type="submission" date="2024-02" db="EMBL/GenBank/DDBJ databases">
        <title>High-quality chromosome-scale genome assembly of Pensacola bahiagrass (Paspalum notatum Flugge var. saurae).</title>
        <authorList>
            <person name="Vega J.M."/>
            <person name="Podio M."/>
            <person name="Orjuela J."/>
            <person name="Siena L.A."/>
            <person name="Pessino S.C."/>
            <person name="Combes M.C."/>
            <person name="Mariac C."/>
            <person name="Albertini E."/>
            <person name="Pupilli F."/>
            <person name="Ortiz J.P.A."/>
            <person name="Leblanc O."/>
        </authorList>
    </citation>
    <scope>NUCLEOTIDE SEQUENCE [LARGE SCALE GENOMIC DNA]</scope>
    <source>
        <strain evidence="12">R1</strain>
        <tissue evidence="12">Leaf</tissue>
    </source>
</reference>
<dbReference type="Gene3D" id="1.10.8.430">
    <property type="entry name" value="Helical domain of apoptotic protease-activating factors"/>
    <property type="match status" value="1"/>
</dbReference>
<gene>
    <name evidence="12" type="ORF">U9M48_041649</name>
</gene>
<dbReference type="InterPro" id="IPR036388">
    <property type="entry name" value="WH-like_DNA-bd_sf"/>
</dbReference>
<keyword evidence="5" id="KW-0611">Plant defense</keyword>